<keyword evidence="6" id="KW-0413">Isomerase</keyword>
<evidence type="ECO:0000256" key="4">
    <source>
        <dbReference type="ARBA" id="ARBA00023110"/>
    </source>
</evidence>
<dbReference type="InterPro" id="IPR000297">
    <property type="entry name" value="PPIase_PpiC"/>
</dbReference>
<dbReference type="Proteomes" id="UP000315914">
    <property type="component" value="Unassembled WGS sequence"/>
</dbReference>
<dbReference type="STRING" id="1399419.A5906_08020"/>
<organism evidence="6 7">
    <name type="scientific">Bradyrhizobium sacchari</name>
    <dbReference type="NCBI Taxonomy" id="1399419"/>
    <lineage>
        <taxon>Bacteria</taxon>
        <taxon>Pseudomonadati</taxon>
        <taxon>Pseudomonadota</taxon>
        <taxon>Alphaproteobacteria</taxon>
        <taxon>Hyphomicrobiales</taxon>
        <taxon>Nitrobacteraceae</taxon>
        <taxon>Bradyrhizobium</taxon>
    </lineage>
</organism>
<dbReference type="OrthoDB" id="196786at2"/>
<dbReference type="GO" id="GO:0003755">
    <property type="term" value="F:peptidyl-prolyl cis-trans isomerase activity"/>
    <property type="evidence" value="ECO:0007669"/>
    <property type="project" value="UniProtKB-KW"/>
</dbReference>
<accession>A0A560J3D7</accession>
<dbReference type="AlphaFoldDB" id="A0A560J3D7"/>
<dbReference type="PANTHER" id="PTHR47245:SF2">
    <property type="entry name" value="PEPTIDYL-PROLYL CIS-TRANS ISOMERASE HP_0175-RELATED"/>
    <property type="match status" value="1"/>
</dbReference>
<proteinExistence type="inferred from homology"/>
<dbReference type="Pfam" id="PF13145">
    <property type="entry name" value="Rotamase_2"/>
    <property type="match status" value="1"/>
</dbReference>
<keyword evidence="4" id="KW-0697">Rotamase</keyword>
<evidence type="ECO:0000256" key="2">
    <source>
        <dbReference type="ARBA" id="ARBA00007656"/>
    </source>
</evidence>
<dbReference type="InterPro" id="IPR050245">
    <property type="entry name" value="PrsA_foldase"/>
</dbReference>
<evidence type="ECO:0000313" key="6">
    <source>
        <dbReference type="EMBL" id="TWB65758.1"/>
    </source>
</evidence>
<comment type="similarity">
    <text evidence="2">Belongs to the PpiC/parvulin rotamase family.</text>
</comment>
<evidence type="ECO:0000259" key="5">
    <source>
        <dbReference type="Pfam" id="PF13145"/>
    </source>
</evidence>
<evidence type="ECO:0000313" key="7">
    <source>
        <dbReference type="Proteomes" id="UP000315914"/>
    </source>
</evidence>
<evidence type="ECO:0000256" key="3">
    <source>
        <dbReference type="ARBA" id="ARBA00013194"/>
    </source>
</evidence>
<comment type="catalytic activity">
    <reaction evidence="1">
        <text>[protein]-peptidylproline (omega=180) = [protein]-peptidylproline (omega=0)</text>
        <dbReference type="Rhea" id="RHEA:16237"/>
        <dbReference type="Rhea" id="RHEA-COMP:10747"/>
        <dbReference type="Rhea" id="RHEA-COMP:10748"/>
        <dbReference type="ChEBI" id="CHEBI:83833"/>
        <dbReference type="ChEBI" id="CHEBI:83834"/>
        <dbReference type="EC" id="5.2.1.8"/>
    </reaction>
</comment>
<evidence type="ECO:0000256" key="1">
    <source>
        <dbReference type="ARBA" id="ARBA00000971"/>
    </source>
</evidence>
<dbReference type="PANTHER" id="PTHR47245">
    <property type="entry name" value="PEPTIDYLPROLYL ISOMERASE"/>
    <property type="match status" value="1"/>
</dbReference>
<dbReference type="RefSeq" id="WP_080138855.1">
    <property type="nucleotide sequence ID" value="NZ_LWIG01000035.1"/>
</dbReference>
<feature type="domain" description="PpiC" evidence="5">
    <location>
        <begin position="114"/>
        <end position="244"/>
    </location>
</feature>
<keyword evidence="7" id="KW-1185">Reference proteome</keyword>
<reference evidence="6 7" key="1">
    <citation type="submission" date="2019-06" db="EMBL/GenBank/DDBJ databases">
        <title>Genomic Encyclopedia of Type Strains, Phase IV (KMG-V): Genome sequencing to study the core and pangenomes of soil and plant-associated prokaryotes.</title>
        <authorList>
            <person name="Whitman W."/>
        </authorList>
    </citation>
    <scope>NUCLEOTIDE SEQUENCE [LARGE SCALE GENOMIC DNA]</scope>
    <source>
        <strain evidence="6 7">BR 10556</strain>
    </source>
</reference>
<dbReference type="EC" id="5.2.1.8" evidence="3"/>
<name>A0A560J3D7_9BRAD</name>
<comment type="caution">
    <text evidence="6">The sequence shown here is derived from an EMBL/GenBank/DDBJ whole genome shotgun (WGS) entry which is preliminary data.</text>
</comment>
<sequence>MQRILREPLLHFIVLGALLFAVYAGVRRVDSASVQDIVVSRSRVAHLAGMFSRSWRREPNPNELSDLVNDYVREEILYREAKAMGLDNDDPVIRRRLRQKLEFLAEDVAAQRAPTDDELNSLLHNEPDRFRTESRYSFSHVFLNPDRYRDRLAERQDALGKELAEMSESTDPAEIGDRFLLGQSFADMPAHELTRLFGEDFSGQLANVPPGSWEGPLRSSYGVHFVRVTSREQGRLPSLDEARPALLREWSERERIKANAETFARLRSRYRVVIEQASEQPRERQP</sequence>
<dbReference type="EMBL" id="VITW01000024">
    <property type="protein sequence ID" value="TWB65758.1"/>
    <property type="molecule type" value="Genomic_DNA"/>
</dbReference>
<gene>
    <name evidence="6" type="ORF">FBZ95_1242</name>
</gene>
<protein>
    <recommendedName>
        <fullName evidence="3">peptidylprolyl isomerase</fullName>
        <ecNumber evidence="3">5.2.1.8</ecNumber>
    </recommendedName>
</protein>